<dbReference type="Pfam" id="PF00588">
    <property type="entry name" value="SpoU_methylase"/>
    <property type="match status" value="1"/>
</dbReference>
<dbReference type="SUPFAM" id="SSF75217">
    <property type="entry name" value="alpha/beta knot"/>
    <property type="match status" value="1"/>
</dbReference>
<evidence type="ECO:0000313" key="13">
    <source>
        <dbReference type="EMBL" id="RLU26379.1"/>
    </source>
</evidence>
<dbReference type="InterPro" id="IPR029028">
    <property type="entry name" value="Alpha/beta_knot_MTases"/>
</dbReference>
<evidence type="ECO:0000256" key="5">
    <source>
        <dbReference type="ARBA" id="ARBA00022884"/>
    </source>
</evidence>
<dbReference type="FunFam" id="3.40.1280.10:FF:000010">
    <property type="entry name" value="probable methyltransferase TARBP1"/>
    <property type="match status" value="1"/>
</dbReference>
<dbReference type="GO" id="GO:0141100">
    <property type="term" value="F:tRNA (guanine(18)-2'-O)-methyltransferase activity"/>
    <property type="evidence" value="ECO:0007669"/>
    <property type="project" value="UniProtKB-EC"/>
</dbReference>
<proteinExistence type="inferred from homology"/>
<dbReference type="InterPro" id="IPR029026">
    <property type="entry name" value="tRNA_m1G_MTases_N"/>
</dbReference>
<evidence type="ECO:0000256" key="1">
    <source>
        <dbReference type="ARBA" id="ARBA00007228"/>
    </source>
</evidence>
<dbReference type="Gene3D" id="3.40.1280.10">
    <property type="match status" value="1"/>
</dbReference>
<reference evidence="13" key="1">
    <citation type="journal article" date="2018" name="Genome Res.">
        <title>The genomic architecture and molecular evolution of ant odorant receptors.</title>
        <authorList>
            <person name="McKenzie S.K."/>
            <person name="Kronauer D.J.C."/>
        </authorList>
    </citation>
    <scope>NUCLEOTIDE SEQUENCE [LARGE SCALE GENOMIC DNA]</scope>
    <source>
        <strain evidence="13">Clonal line C1</strain>
    </source>
</reference>
<comment type="function">
    <text evidence="8">S-adenosyl-L-methionine-dependent 2'-O-ribose methyltransferase that catalyzes the formation of 2'-O-methylguanosine at position 18 (Gm18) in a subset of tRNA. Selectively mediates Gm18 methylation of tRNAGln-TTG/CTG and tRNASer-TGA/GCT. Gm18 modification can enhance the stability of modified tRNAs.</text>
</comment>
<feature type="domain" description="tRNA/rRNA methyltransferase SpoU type" evidence="12">
    <location>
        <begin position="1363"/>
        <end position="1504"/>
    </location>
</feature>
<evidence type="ECO:0000256" key="11">
    <source>
        <dbReference type="ARBA" id="ARBA00093656"/>
    </source>
</evidence>
<comment type="caution">
    <text evidence="13">The sequence shown here is derived from an EMBL/GenBank/DDBJ whole genome shotgun (WGS) entry which is preliminary data.</text>
</comment>
<name>A0A3L8E2F2_OOCBI</name>
<dbReference type="Proteomes" id="UP000279307">
    <property type="component" value="Chromosome 1"/>
</dbReference>
<evidence type="ECO:0000256" key="6">
    <source>
        <dbReference type="ARBA" id="ARBA00022990"/>
    </source>
</evidence>
<reference evidence="13" key="2">
    <citation type="submission" date="2018-07" db="EMBL/GenBank/DDBJ databases">
        <authorList>
            <person name="Mckenzie S.K."/>
            <person name="Kronauer D.J.C."/>
        </authorList>
    </citation>
    <scope>NUCLEOTIDE SEQUENCE</scope>
    <source>
        <strain evidence="13">Clonal line C1</strain>
    </source>
</reference>
<evidence type="ECO:0000256" key="9">
    <source>
        <dbReference type="ARBA" id="ARBA00093594"/>
    </source>
</evidence>
<dbReference type="CDD" id="cd18091">
    <property type="entry name" value="SpoU-like_TRM3-like"/>
    <property type="match status" value="1"/>
</dbReference>
<protein>
    <recommendedName>
        <fullName evidence="10">tRNA (guanosine(18)-2'-O)-methyltransferase TARBP1</fullName>
        <ecNumber evidence="9">2.1.1.34</ecNumber>
    </recommendedName>
    <alternativeName>
        <fullName evidence="11">TAR RNA-binding protein 1</fullName>
    </alternativeName>
</protein>
<gene>
    <name evidence="13" type="ORF">DMN91_000173</name>
</gene>
<dbReference type="GO" id="GO:0003723">
    <property type="term" value="F:RNA binding"/>
    <property type="evidence" value="ECO:0007669"/>
    <property type="project" value="UniProtKB-KW"/>
</dbReference>
<dbReference type="EC" id="2.1.1.34" evidence="9"/>
<accession>A0A3L8E2F2</accession>
<evidence type="ECO:0000256" key="2">
    <source>
        <dbReference type="ARBA" id="ARBA00022603"/>
    </source>
</evidence>
<evidence type="ECO:0000256" key="10">
    <source>
        <dbReference type="ARBA" id="ARBA00093636"/>
    </source>
</evidence>
<dbReference type="InterPro" id="IPR044748">
    <property type="entry name" value="Trm3/TARBP1_C"/>
</dbReference>
<organism evidence="13">
    <name type="scientific">Ooceraea biroi</name>
    <name type="common">Clonal raider ant</name>
    <name type="synonym">Cerapachys biroi</name>
    <dbReference type="NCBI Taxonomy" id="2015173"/>
    <lineage>
        <taxon>Eukaryota</taxon>
        <taxon>Metazoa</taxon>
        <taxon>Ecdysozoa</taxon>
        <taxon>Arthropoda</taxon>
        <taxon>Hexapoda</taxon>
        <taxon>Insecta</taxon>
        <taxon>Pterygota</taxon>
        <taxon>Neoptera</taxon>
        <taxon>Endopterygota</taxon>
        <taxon>Hymenoptera</taxon>
        <taxon>Apocrita</taxon>
        <taxon>Aculeata</taxon>
        <taxon>Formicoidea</taxon>
        <taxon>Formicidae</taxon>
        <taxon>Dorylinae</taxon>
        <taxon>Ooceraea</taxon>
    </lineage>
</organism>
<dbReference type="InterPro" id="IPR045330">
    <property type="entry name" value="TRM3/TARBP1"/>
</dbReference>
<keyword evidence="5" id="KW-0694">RNA-binding</keyword>
<sequence>MDLHNRYLRFSTLDISALQTASDKVENVFVMLHRLIRVYNCELIKEKLDMSKLEICRMLLCHEYQIVFNDATEKKDEKRCSIPDAEKICFPSNFFPIEAIFPVQHLRSASEILVLRDTFILQMVLYCDAESIKRHLQDFLSSSSAYTTSSDTRIMYMKILEYFLESLHLHQFLHKDTSNEEELKNLSSIYVEVIKSWMKVKEDAEWRLFASMFPILTKTFPPQCVLFPLWDYILNEISDLKESLTSLSIVADVCFTSSHSMDLIYIHHEIYSKSTFWLLILEGLRSSLQQYRKQALYIMKKAIDSIDKVCIENLGSTKAPITPFICNKSDDMNLPVKQKFFLVYEALEEKQYHLVAPALTHVASLVKANREHKSCNECFNVVWLQCVFEKILQHENNNVAKWGVYQACKLDDNVFNDKFLELFVSILNNTFLYECQPNEEYPEIVKELSEFLKCAAKGNLLNKFFDKVSRAAWGPVAIFYVMHTLRTIPYEKIQHGNWQANELNAVKSLVETNLNMHSHVLRTASQIELLRAIPKYVQKIDNLVLLANTVATFPAGEGLVRGTIPWNDIAMWLQKVLAKTDAITFVQDVCTKYLTSEDVCHLQINPRTFALMIYLLYDADLILSSKMCPTMKALNNWLFILNAIDVRPYADMHSSINVVEFISHLMNLSNRRVTEPPDIVMCLMSLDIHVSFKFLIKHMKKMTTNLTYENYTRYIIIISTHIANANLSMPQKDVISYTEKLQSESIRLLENIQQDQSMQYLYGLHVLHLTQDILVSPAAKTFYTKYLLNVQANLTNISNDVDATNLKGKITSEYYLLLSKLMRQYLINSPVHSWLSTAMLLNNLLQFLELGGTEIISEIATILTIIVDNKIITGVDDTETLKNIFALCWRCIFASKKNNTFWLAIENLMGVIINDNFFLLPNVVDVTAEHIDQLTEEGDNIPRFKRIILSKLNGLNESNLMHLEKPLLSCLLHGPVLRRDKRVENHAHLFIAKHLAQYYPKHILALNYNNDAAVRAQATVVLHRIISYPELNYLIKIMSLILEILEKYKNKRYFNDSYLHKLKHRLMQILLILEPILNEELVVLLQEKLCDLIFSESNQHSVRLMQEWLMIRILAKNTNLHDKLWKFFAESIEKRPGCTISVASIIYHVARLLSSNSQQVFIRAALPYIAQCCLGQQYNMRLYNQFILVQLYELIKADGDHIISEYNGIYQAAVASLQQGSLTKNSIRIQDDFYFSSFHAINNYSLQTIFFELPRLTNVSCDEWITPNLFEAFTFERNNNHPLQLYNIDSFLSETKVSIYLTKPLAGDTDPLANNIETYLEGLHDIQKKIDPSKITVSLYNEIFEEIKESICQQQSQLYEKSLIVVASFVSRPPNLGGIARTCEIFGVKTLVVANLDCIKDKEFQCLSVSAEKWINMLQVKPHELQEYLLEKKNAGWSLIGVEQTANSVNLVETKFMEKTVLVLGNEKDGIPANFVPLFDACVEIPQVGVIRSLNVHVTAAICIWQYASQHTLK</sequence>
<keyword evidence="4" id="KW-0949">S-adenosyl-L-methionine</keyword>
<evidence type="ECO:0000256" key="3">
    <source>
        <dbReference type="ARBA" id="ARBA00022679"/>
    </source>
</evidence>
<keyword evidence="6" id="KW-0007">Acetylation</keyword>
<comment type="similarity">
    <text evidence="1">Belongs to the class IV-like SAM-binding methyltransferase superfamily. RNA methyltransferase TrmH family.</text>
</comment>
<keyword evidence="3" id="KW-0808">Transferase</keyword>
<dbReference type="GO" id="GO:0030488">
    <property type="term" value="P:tRNA methylation"/>
    <property type="evidence" value="ECO:0007669"/>
    <property type="project" value="InterPro"/>
</dbReference>
<dbReference type="EMBL" id="QOIP01000001">
    <property type="protein sequence ID" value="RLU26379.1"/>
    <property type="molecule type" value="Genomic_DNA"/>
</dbReference>
<evidence type="ECO:0000256" key="8">
    <source>
        <dbReference type="ARBA" id="ARBA00093361"/>
    </source>
</evidence>
<dbReference type="InterPro" id="IPR001537">
    <property type="entry name" value="SpoU_MeTrfase"/>
</dbReference>
<comment type="catalytic activity">
    <reaction evidence="7">
        <text>guanosine(18) in tRNA + S-adenosyl-L-methionine = 2'-O-methylguanosine(18) in tRNA + S-adenosyl-L-homocysteine + H(+)</text>
        <dbReference type="Rhea" id="RHEA:20077"/>
        <dbReference type="Rhea" id="RHEA-COMP:10190"/>
        <dbReference type="Rhea" id="RHEA-COMP:10192"/>
        <dbReference type="ChEBI" id="CHEBI:15378"/>
        <dbReference type="ChEBI" id="CHEBI:57856"/>
        <dbReference type="ChEBI" id="CHEBI:59789"/>
        <dbReference type="ChEBI" id="CHEBI:74269"/>
        <dbReference type="ChEBI" id="CHEBI:74445"/>
        <dbReference type="EC" id="2.1.1.34"/>
    </reaction>
    <physiologicalReaction direction="left-to-right" evidence="7">
        <dbReference type="Rhea" id="RHEA:20078"/>
    </physiologicalReaction>
</comment>
<evidence type="ECO:0000256" key="4">
    <source>
        <dbReference type="ARBA" id="ARBA00022691"/>
    </source>
</evidence>
<evidence type="ECO:0000256" key="7">
    <source>
        <dbReference type="ARBA" id="ARBA00093266"/>
    </source>
</evidence>
<keyword evidence="2" id="KW-0489">Methyltransferase</keyword>
<dbReference type="PANTHER" id="PTHR12029:SF11">
    <property type="entry name" value="METHYLTRANSFERASE TARBP1-RELATED"/>
    <property type="match status" value="1"/>
</dbReference>
<dbReference type="PANTHER" id="PTHR12029">
    <property type="entry name" value="RNA METHYLTRANSFERASE"/>
    <property type="match status" value="1"/>
</dbReference>
<evidence type="ECO:0000259" key="12">
    <source>
        <dbReference type="Pfam" id="PF00588"/>
    </source>
</evidence>
<dbReference type="OrthoDB" id="241340at2759"/>